<keyword evidence="1" id="KW-0732">Signal</keyword>
<organism evidence="2 3">
    <name type="scientific">Ralstonia holmesii</name>
    <dbReference type="NCBI Taxonomy" id="3058602"/>
    <lineage>
        <taxon>Bacteria</taxon>
        <taxon>Pseudomonadati</taxon>
        <taxon>Pseudomonadota</taxon>
        <taxon>Betaproteobacteria</taxon>
        <taxon>Burkholderiales</taxon>
        <taxon>Burkholderiaceae</taxon>
        <taxon>Ralstonia</taxon>
    </lineage>
</organism>
<protein>
    <submittedName>
        <fullName evidence="2">Uncharacterized protein</fullName>
    </submittedName>
</protein>
<dbReference type="Proteomes" id="UP001189663">
    <property type="component" value="Unassembled WGS sequence"/>
</dbReference>
<reference evidence="2 3" key="1">
    <citation type="submission" date="2023-07" db="EMBL/GenBank/DDBJ databases">
        <authorList>
            <person name="Peeters C."/>
        </authorList>
    </citation>
    <scope>NUCLEOTIDE SEQUENCE [LARGE SCALE GENOMIC DNA]</scope>
    <source>
        <strain evidence="2 3">LMG 18096</strain>
    </source>
</reference>
<accession>A0ABC8QNU0</accession>
<proteinExistence type="predicted"/>
<evidence type="ECO:0000256" key="1">
    <source>
        <dbReference type="SAM" id="SignalP"/>
    </source>
</evidence>
<feature type="signal peptide" evidence="1">
    <location>
        <begin position="1"/>
        <end position="22"/>
    </location>
</feature>
<feature type="chain" id="PRO_5044801971" evidence="1">
    <location>
        <begin position="23"/>
        <end position="192"/>
    </location>
</feature>
<dbReference type="AlphaFoldDB" id="A0ABC8QNU0"/>
<keyword evidence="3" id="KW-1185">Reference proteome</keyword>
<gene>
    <name evidence="2" type="ORF">LMG18096_04882</name>
</gene>
<evidence type="ECO:0000313" key="2">
    <source>
        <dbReference type="EMBL" id="CAJ0806963.1"/>
    </source>
</evidence>
<comment type="caution">
    <text evidence="2">The sequence shown here is derived from an EMBL/GenBank/DDBJ whole genome shotgun (WGS) entry which is preliminary data.</text>
</comment>
<dbReference type="EMBL" id="CATZAT010000020">
    <property type="protein sequence ID" value="CAJ0806963.1"/>
    <property type="molecule type" value="Genomic_DNA"/>
</dbReference>
<evidence type="ECO:0000313" key="3">
    <source>
        <dbReference type="Proteomes" id="UP001189663"/>
    </source>
</evidence>
<name>A0ABC8QNU0_9RALS</name>
<sequence>MPRLLLAAFVFYCAFASSQANALSQFSRACRFGDIPRALQEPAAVFFVLLGAPANTVNLPWRIEKESHWILESITTDYGAVRYYLFASSTLYRYRPGEGKYVVGETRYSRWAAQRPSDAVLKDSRLQIFLHNRGTLYSARAGHPAIYDVIEGPTARVGGTHWLYDPFIQETRPLAKTKATDCNLAEWGFETR</sequence>